<organism evidence="5 6">
    <name type="scientific">Labrus bergylta</name>
    <name type="common">ballan wrasse</name>
    <dbReference type="NCBI Taxonomy" id="56723"/>
    <lineage>
        <taxon>Eukaryota</taxon>
        <taxon>Metazoa</taxon>
        <taxon>Chordata</taxon>
        <taxon>Craniata</taxon>
        <taxon>Vertebrata</taxon>
        <taxon>Euteleostomi</taxon>
        <taxon>Actinopterygii</taxon>
        <taxon>Neopterygii</taxon>
        <taxon>Teleostei</taxon>
        <taxon>Neoteleostei</taxon>
        <taxon>Acanthomorphata</taxon>
        <taxon>Eupercaria</taxon>
        <taxon>Labriformes</taxon>
        <taxon>Labridae</taxon>
        <taxon>Labrus</taxon>
    </lineage>
</organism>
<dbReference type="PANTHER" id="PTHR10903:SF188">
    <property type="entry name" value="GTPASE IMAP FAMILY MEMBER 2-LIKE-RELATED"/>
    <property type="match status" value="1"/>
</dbReference>
<evidence type="ECO:0000313" key="5">
    <source>
        <dbReference type="Ensembl" id="ENSLBEP00000000623.1"/>
    </source>
</evidence>
<dbReference type="GeneTree" id="ENSGT01140000282522"/>
<dbReference type="PROSITE" id="PS51720">
    <property type="entry name" value="G_AIG1"/>
    <property type="match status" value="1"/>
</dbReference>
<keyword evidence="6" id="KW-1185">Reference proteome</keyword>
<accession>A0A3Q3E175</accession>
<dbReference type="InterPro" id="IPR045058">
    <property type="entry name" value="GIMA/IAN/Toc"/>
</dbReference>
<dbReference type="CDD" id="cd01852">
    <property type="entry name" value="AIG1"/>
    <property type="match status" value="1"/>
</dbReference>
<reference evidence="5" key="1">
    <citation type="submission" date="2025-08" db="UniProtKB">
        <authorList>
            <consortium name="Ensembl"/>
        </authorList>
    </citation>
    <scope>IDENTIFICATION</scope>
</reference>
<protein>
    <submittedName>
        <fullName evidence="5">Zgc:171452</fullName>
    </submittedName>
</protein>
<dbReference type="Pfam" id="PF04548">
    <property type="entry name" value="AIG1"/>
    <property type="match status" value="1"/>
</dbReference>
<reference evidence="5" key="2">
    <citation type="submission" date="2025-09" db="UniProtKB">
        <authorList>
            <consortium name="Ensembl"/>
        </authorList>
    </citation>
    <scope>IDENTIFICATION</scope>
</reference>
<dbReference type="InParanoid" id="A0A3Q3E175"/>
<dbReference type="PANTHER" id="PTHR10903">
    <property type="entry name" value="GTPASE, IMAP FAMILY MEMBER-RELATED"/>
    <property type="match status" value="1"/>
</dbReference>
<evidence type="ECO:0000256" key="1">
    <source>
        <dbReference type="ARBA" id="ARBA00008535"/>
    </source>
</evidence>
<dbReference type="AlphaFoldDB" id="A0A3Q3E175"/>
<name>A0A3Q3E175_9LABR</name>
<evidence type="ECO:0000313" key="6">
    <source>
        <dbReference type="Proteomes" id="UP000261660"/>
    </source>
</evidence>
<dbReference type="STRING" id="56723.ENSLBEP00000000623"/>
<dbReference type="SUPFAM" id="SSF52540">
    <property type="entry name" value="P-loop containing nucleoside triphosphate hydrolases"/>
    <property type="match status" value="1"/>
</dbReference>
<dbReference type="InterPro" id="IPR027417">
    <property type="entry name" value="P-loop_NTPase"/>
</dbReference>
<dbReference type="Ensembl" id="ENSLBET00000000672.1">
    <property type="protein sequence ID" value="ENSLBEP00000000623.1"/>
    <property type="gene ID" value="ENSLBEG00000000526.1"/>
</dbReference>
<sequence>MALRSTKVCGSPDIQEDLRIVLLGKTGSGKSSTGNTILGNEVFKAEFSASSVTKTCQKVFFHYKDRGVSLIDTPGIFDTSITEVELKEIEECILLSVPGPHVFLLVIRLDVRFTENEKNVVKWIKDNFGAEASKYTLVLFTREDQLGQKSIETFLEESSDLKELIRTCNSRYIVFDNKSMNNRTQVNDLFEKIDEIVQLNGGHYTSSIYEEAQRKIKSDKRWNNFLIHQMSPLSTSMKP</sequence>
<evidence type="ECO:0000256" key="2">
    <source>
        <dbReference type="ARBA" id="ARBA00022741"/>
    </source>
</evidence>
<feature type="domain" description="AIG1-type G" evidence="4">
    <location>
        <begin position="15"/>
        <end position="213"/>
    </location>
</feature>
<comment type="similarity">
    <text evidence="1">Belongs to the TRAFAC class TrmE-Era-EngA-EngB-Septin-like GTPase superfamily. AIG1/Toc34/Toc159-like paraseptin GTPase family. IAN subfamily.</text>
</comment>
<keyword evidence="2" id="KW-0547">Nucleotide-binding</keyword>
<keyword evidence="3" id="KW-0342">GTP-binding</keyword>
<evidence type="ECO:0000256" key="3">
    <source>
        <dbReference type="ARBA" id="ARBA00023134"/>
    </source>
</evidence>
<dbReference type="Gene3D" id="3.40.50.300">
    <property type="entry name" value="P-loop containing nucleotide triphosphate hydrolases"/>
    <property type="match status" value="1"/>
</dbReference>
<evidence type="ECO:0000259" key="4">
    <source>
        <dbReference type="PROSITE" id="PS51720"/>
    </source>
</evidence>
<dbReference type="Proteomes" id="UP000261660">
    <property type="component" value="Unplaced"/>
</dbReference>
<dbReference type="InterPro" id="IPR006703">
    <property type="entry name" value="G_AIG1"/>
</dbReference>
<proteinExistence type="inferred from homology"/>
<dbReference type="GO" id="GO:0005525">
    <property type="term" value="F:GTP binding"/>
    <property type="evidence" value="ECO:0007669"/>
    <property type="project" value="UniProtKB-KW"/>
</dbReference>
<dbReference type="FunFam" id="3.40.50.300:FF:000366">
    <property type="entry name" value="GTPase, IMAP family member 2"/>
    <property type="match status" value="1"/>
</dbReference>